<dbReference type="RefSeq" id="WP_145299358.1">
    <property type="nucleotide sequence ID" value="NZ_CP036299.1"/>
</dbReference>
<evidence type="ECO:0000313" key="2">
    <source>
        <dbReference type="Proteomes" id="UP000315349"/>
    </source>
</evidence>
<dbReference type="AlphaFoldDB" id="A0A518GNR4"/>
<organism evidence="1 2">
    <name type="scientific">Planctopirus ephydatiae</name>
    <dbReference type="NCBI Taxonomy" id="2528019"/>
    <lineage>
        <taxon>Bacteria</taxon>
        <taxon>Pseudomonadati</taxon>
        <taxon>Planctomycetota</taxon>
        <taxon>Planctomycetia</taxon>
        <taxon>Planctomycetales</taxon>
        <taxon>Planctomycetaceae</taxon>
        <taxon>Planctopirus</taxon>
    </lineage>
</organism>
<dbReference type="Proteomes" id="UP000315349">
    <property type="component" value="Chromosome"/>
</dbReference>
<proteinExistence type="predicted"/>
<protein>
    <recommendedName>
        <fullName evidence="3">Carboxypeptidase regulatory-like domain-containing protein</fullName>
    </recommendedName>
</protein>
<name>A0A518GNR4_9PLAN</name>
<accession>A0A518GNR4</accession>
<dbReference type="EMBL" id="CP036299">
    <property type="protein sequence ID" value="QDV30270.1"/>
    <property type="molecule type" value="Genomic_DNA"/>
</dbReference>
<evidence type="ECO:0008006" key="3">
    <source>
        <dbReference type="Google" id="ProtNLM"/>
    </source>
</evidence>
<gene>
    <name evidence="1" type="ORF">Spb1_21990</name>
</gene>
<evidence type="ECO:0000313" key="1">
    <source>
        <dbReference type="EMBL" id="QDV30270.1"/>
    </source>
</evidence>
<dbReference type="KEGG" id="peh:Spb1_21990"/>
<reference evidence="1 2" key="1">
    <citation type="submission" date="2019-02" db="EMBL/GenBank/DDBJ databases">
        <title>Deep-cultivation of Planctomycetes and their phenomic and genomic characterization uncovers novel biology.</title>
        <authorList>
            <person name="Wiegand S."/>
            <person name="Jogler M."/>
            <person name="Boedeker C."/>
            <person name="Pinto D."/>
            <person name="Vollmers J."/>
            <person name="Rivas-Marin E."/>
            <person name="Kohn T."/>
            <person name="Peeters S.H."/>
            <person name="Heuer A."/>
            <person name="Rast P."/>
            <person name="Oberbeckmann S."/>
            <person name="Bunk B."/>
            <person name="Jeske O."/>
            <person name="Meyerdierks A."/>
            <person name="Storesund J.E."/>
            <person name="Kallscheuer N."/>
            <person name="Luecker S."/>
            <person name="Lage O.M."/>
            <person name="Pohl T."/>
            <person name="Merkel B.J."/>
            <person name="Hornburger P."/>
            <person name="Mueller R.-W."/>
            <person name="Bruemmer F."/>
            <person name="Labrenz M."/>
            <person name="Spormann A.M."/>
            <person name="Op den Camp H."/>
            <person name="Overmann J."/>
            <person name="Amann R."/>
            <person name="Jetten M.S.M."/>
            <person name="Mascher T."/>
            <person name="Medema M.H."/>
            <person name="Devos D.P."/>
            <person name="Kaster A.-K."/>
            <person name="Ovreas L."/>
            <person name="Rohde M."/>
            <person name="Galperin M.Y."/>
            <person name="Jogler C."/>
        </authorList>
    </citation>
    <scope>NUCLEOTIDE SEQUENCE [LARGE SCALE GENOMIC DNA]</scope>
    <source>
        <strain evidence="1 2">Spb1</strain>
    </source>
</reference>
<dbReference type="OrthoDB" id="278041at2"/>
<keyword evidence="2" id="KW-1185">Reference proteome</keyword>
<sequence>MYGIRLSLLGIVLGLSLHGCGGGGSEVPKDRVPTFPVTGVVTLDDKPLDGATVTFHAPASSPDGKTIPSAIGTTDSSGRFKLMTWQPNDGAAAANYTVSVSKYEATPATGSTGGEYVPPDPKVKPVAPKALVPAKYLNHQKSGLMAEVKSSGKNEFKLELKSQP</sequence>